<reference evidence="6 7" key="1">
    <citation type="submission" date="2019-05" db="EMBL/GenBank/DDBJ databases">
        <authorList>
            <person name="Narsing Rao M.P."/>
            <person name="Li W.J."/>
        </authorList>
    </citation>
    <scope>NUCLEOTIDE SEQUENCE [LARGE SCALE GENOMIC DNA]</scope>
    <source>
        <strain evidence="6 7">SYSU_K30003</strain>
    </source>
</reference>
<name>A0A5R9GF38_9BACL</name>
<dbReference type="GO" id="GO:0016491">
    <property type="term" value="F:oxidoreductase activity"/>
    <property type="evidence" value="ECO:0007669"/>
    <property type="project" value="UniProtKB-KW"/>
</dbReference>
<dbReference type="Pfam" id="PF12831">
    <property type="entry name" value="FAD_oxidored"/>
    <property type="match status" value="2"/>
</dbReference>
<dbReference type="RefSeq" id="WP_138194551.1">
    <property type="nucleotide sequence ID" value="NZ_VCIW01000007.1"/>
</dbReference>
<keyword evidence="5" id="KW-0411">Iron-sulfur</keyword>
<dbReference type="SUPFAM" id="SSF51905">
    <property type="entry name" value="FAD/NAD(P)-binding domain"/>
    <property type="match status" value="1"/>
</dbReference>
<keyword evidence="7" id="KW-1185">Reference proteome</keyword>
<comment type="caution">
    <text evidence="6">The sequence shown here is derived from an EMBL/GenBank/DDBJ whole genome shotgun (WGS) entry which is preliminary data.</text>
</comment>
<evidence type="ECO:0000313" key="6">
    <source>
        <dbReference type="EMBL" id="TLS51844.1"/>
    </source>
</evidence>
<evidence type="ECO:0000256" key="5">
    <source>
        <dbReference type="ARBA" id="ARBA00023014"/>
    </source>
</evidence>
<dbReference type="InterPro" id="IPR036188">
    <property type="entry name" value="FAD/NAD-bd_sf"/>
</dbReference>
<organism evidence="6 7">
    <name type="scientific">Paenibacillus antri</name>
    <dbReference type="NCBI Taxonomy" id="2582848"/>
    <lineage>
        <taxon>Bacteria</taxon>
        <taxon>Bacillati</taxon>
        <taxon>Bacillota</taxon>
        <taxon>Bacilli</taxon>
        <taxon>Bacillales</taxon>
        <taxon>Paenibacillaceae</taxon>
        <taxon>Paenibacillus</taxon>
    </lineage>
</organism>
<dbReference type="PANTHER" id="PTHR43498">
    <property type="entry name" value="FERREDOXIN:COB-COM HETERODISULFIDE REDUCTASE SUBUNIT A"/>
    <property type="match status" value="1"/>
</dbReference>
<dbReference type="PANTHER" id="PTHR43498:SF1">
    <property type="entry name" value="COB--COM HETERODISULFIDE REDUCTASE IRON-SULFUR SUBUNIT A"/>
    <property type="match status" value="1"/>
</dbReference>
<dbReference type="Proteomes" id="UP000309676">
    <property type="component" value="Unassembled WGS sequence"/>
</dbReference>
<dbReference type="EMBL" id="VCIW01000007">
    <property type="protein sequence ID" value="TLS51844.1"/>
    <property type="molecule type" value="Genomic_DNA"/>
</dbReference>
<gene>
    <name evidence="6" type="ORF">FE782_13120</name>
</gene>
<protein>
    <submittedName>
        <fullName evidence="6">FAD-dependent oxidoreductase</fullName>
    </submittedName>
</protein>
<dbReference type="OrthoDB" id="2493700at2"/>
<evidence type="ECO:0000256" key="2">
    <source>
        <dbReference type="ARBA" id="ARBA00022723"/>
    </source>
</evidence>
<keyword evidence="1" id="KW-0004">4Fe-4S</keyword>
<evidence type="ECO:0000256" key="3">
    <source>
        <dbReference type="ARBA" id="ARBA00023002"/>
    </source>
</evidence>
<keyword evidence="2" id="KW-0479">Metal-binding</keyword>
<dbReference type="InterPro" id="IPR039650">
    <property type="entry name" value="HdrA-like"/>
</dbReference>
<proteinExistence type="predicted"/>
<evidence type="ECO:0000313" key="7">
    <source>
        <dbReference type="Proteomes" id="UP000309676"/>
    </source>
</evidence>
<dbReference type="GO" id="GO:0046872">
    <property type="term" value="F:metal ion binding"/>
    <property type="evidence" value="ECO:0007669"/>
    <property type="project" value="UniProtKB-KW"/>
</dbReference>
<dbReference type="GO" id="GO:0051539">
    <property type="term" value="F:4 iron, 4 sulfur cluster binding"/>
    <property type="evidence" value="ECO:0007669"/>
    <property type="project" value="UniProtKB-KW"/>
</dbReference>
<dbReference type="AlphaFoldDB" id="A0A5R9GF38"/>
<dbReference type="Gene3D" id="3.50.50.60">
    <property type="entry name" value="FAD/NAD(P)-binding domain"/>
    <property type="match status" value="1"/>
</dbReference>
<sequence>MNERLRTDVLVLGGGTAGVMAAIAAAEEGADVVLVERDSALGGVGVRAGIQNYYYGLTGGIQNRLDQSTRSLQKHWESKASGLLPEAKSAAIGRLIERLGIHVVYEATVAEMIMEGRTVKGAVVESERDAIRIEARVTVDATGDGDAADLAGASYTLGREWDGCQHAYSLIPRFVDENNVVRNINYDVGWLDVTDPVDVSRAYRVGRRVVWRAGATPETAHYFVAGPQLGVREGRRIVGDYVLRQDDLLLDRRFDDVVMRCFAHLENHAYDYANESDLAQIWIGVLGQWKFLFGGDVPYRCLIPLGIEGLLIGCRALSQDHDCGNLFRMQRDMQKLGEVSGVAAAMCVRTNALPRRLDVKALQRTLTARGVLRESDLTRESAPWLTFSGGTPEDRQRVVRNGASPEDIREIIRYLGTDEEPAALWWLWQFGEASAAPLLEAMRDAEGGRLRGIAFALGLLKREESVPYLASSFRNGEADKPNELDRTMERWQSALVLLRRMGSDCVFDDVLARIRCERKCTTLLLYLHYLIAVSGRLADARKAGARAAAQAVLADAELGDDYALHGSGVSIPAAADTRSIKWSLDATAAYLLEVAGGDGRGLLERYARDERGYVRTAAGILLERLKRAKRGG</sequence>
<keyword evidence="4" id="KW-0408">Iron</keyword>
<evidence type="ECO:0000256" key="1">
    <source>
        <dbReference type="ARBA" id="ARBA00022485"/>
    </source>
</evidence>
<accession>A0A5R9GF38</accession>
<keyword evidence="3" id="KW-0560">Oxidoreductase</keyword>
<evidence type="ECO:0000256" key="4">
    <source>
        <dbReference type="ARBA" id="ARBA00023004"/>
    </source>
</evidence>